<protein>
    <submittedName>
        <fullName evidence="1">Uncharacterized protein</fullName>
    </submittedName>
</protein>
<keyword evidence="2" id="KW-1185">Reference proteome</keyword>
<evidence type="ECO:0000313" key="1">
    <source>
        <dbReference type="EMBL" id="GAA4762296.1"/>
    </source>
</evidence>
<proteinExistence type="predicted"/>
<name>A0ABP8ZPE4_9MICO</name>
<comment type="caution">
    <text evidence="1">The sequence shown here is derived from an EMBL/GenBank/DDBJ whole genome shotgun (WGS) entry which is preliminary data.</text>
</comment>
<reference evidence="2" key="1">
    <citation type="journal article" date="2019" name="Int. J. Syst. Evol. Microbiol.">
        <title>The Global Catalogue of Microorganisms (GCM) 10K type strain sequencing project: providing services to taxonomists for standard genome sequencing and annotation.</title>
        <authorList>
            <consortium name="The Broad Institute Genomics Platform"/>
            <consortium name="The Broad Institute Genome Sequencing Center for Infectious Disease"/>
            <person name="Wu L."/>
            <person name="Ma J."/>
        </authorList>
    </citation>
    <scope>NUCLEOTIDE SEQUENCE [LARGE SCALE GENOMIC DNA]</scope>
    <source>
        <strain evidence="2">JCM 18537</strain>
    </source>
</reference>
<evidence type="ECO:0000313" key="2">
    <source>
        <dbReference type="Proteomes" id="UP001501645"/>
    </source>
</evidence>
<accession>A0ABP8ZPE4</accession>
<organism evidence="1 2">
    <name type="scientific">Microbacterium gilvum</name>
    <dbReference type="NCBI Taxonomy" id="1336204"/>
    <lineage>
        <taxon>Bacteria</taxon>
        <taxon>Bacillati</taxon>
        <taxon>Actinomycetota</taxon>
        <taxon>Actinomycetes</taxon>
        <taxon>Micrococcales</taxon>
        <taxon>Microbacteriaceae</taxon>
        <taxon>Microbacterium</taxon>
    </lineage>
</organism>
<dbReference type="Proteomes" id="UP001501645">
    <property type="component" value="Unassembled WGS sequence"/>
</dbReference>
<dbReference type="EMBL" id="BAABKO010000001">
    <property type="protein sequence ID" value="GAA4762296.1"/>
    <property type="molecule type" value="Genomic_DNA"/>
</dbReference>
<sequence>MSTLLDADTVVLEGLEFEVPCGRSCPDHPHAATHSCTCRSCGDLVLLCATCIAALNERLASDALFVLVCFACHRMTTRCVEDLAIVVPL</sequence>
<dbReference type="RefSeq" id="WP_345434806.1">
    <property type="nucleotide sequence ID" value="NZ_BAABKO010000001.1"/>
</dbReference>
<gene>
    <name evidence="1" type="ORF">GCM10023351_00880</name>
</gene>